<feature type="compositionally biased region" description="Basic and acidic residues" evidence="1">
    <location>
        <begin position="20"/>
        <end position="32"/>
    </location>
</feature>
<dbReference type="Proteomes" id="UP000694563">
    <property type="component" value="Chromosome 14"/>
</dbReference>
<sequence length="121" mass="12888">MNTASKSSLKTTLQTYVHHSDPKGWCGDKDELQGPQTDVGDGEEVVIADAVAARLLGVAGEGGFLIPPDALDEDDREPDAPDGSGVAVHPAQHRVEAGPIHRFSRLQERAVRDGVRSRKGP</sequence>
<keyword evidence="3" id="KW-1185">Reference proteome</keyword>
<dbReference type="Ensembl" id="ENSCUST00005024526.1">
    <property type="protein sequence ID" value="ENSCUSP00005023686.1"/>
    <property type="gene ID" value="ENSCUSG00005014846.1"/>
</dbReference>
<feature type="compositionally biased region" description="Basic and acidic residues" evidence="1">
    <location>
        <begin position="105"/>
        <end position="121"/>
    </location>
</feature>
<reference evidence="2" key="1">
    <citation type="submission" date="2020-10" db="EMBL/GenBank/DDBJ databases">
        <title>Catharus ustulatus (Swainson's thrush) genome, bCatUst1, primary haplotype v2.</title>
        <authorList>
            <person name="Delmore K."/>
            <person name="Vafadar M."/>
            <person name="Formenti G."/>
            <person name="Chow W."/>
            <person name="Pelan S."/>
            <person name="Howe K."/>
            <person name="Rhie A."/>
            <person name="Mountcastle J."/>
            <person name="Haase B."/>
            <person name="Fedrigo O."/>
            <person name="Jarvis E.D."/>
        </authorList>
    </citation>
    <scope>NUCLEOTIDE SEQUENCE [LARGE SCALE GENOMIC DNA]</scope>
</reference>
<proteinExistence type="predicted"/>
<feature type="region of interest" description="Disordered" evidence="1">
    <location>
        <begin position="20"/>
        <end position="39"/>
    </location>
</feature>
<evidence type="ECO:0000313" key="2">
    <source>
        <dbReference type="Ensembl" id="ENSCUSP00005023686.1"/>
    </source>
</evidence>
<protein>
    <submittedName>
        <fullName evidence="2">Uncharacterized protein</fullName>
    </submittedName>
</protein>
<organism evidence="2 3">
    <name type="scientific">Catharus ustulatus</name>
    <name type="common">Russet-backed thrush</name>
    <name type="synonym">Hylocichla ustulatus</name>
    <dbReference type="NCBI Taxonomy" id="91951"/>
    <lineage>
        <taxon>Eukaryota</taxon>
        <taxon>Metazoa</taxon>
        <taxon>Chordata</taxon>
        <taxon>Craniata</taxon>
        <taxon>Vertebrata</taxon>
        <taxon>Euteleostomi</taxon>
        <taxon>Archelosauria</taxon>
        <taxon>Archosauria</taxon>
        <taxon>Dinosauria</taxon>
        <taxon>Saurischia</taxon>
        <taxon>Theropoda</taxon>
        <taxon>Coelurosauria</taxon>
        <taxon>Aves</taxon>
        <taxon>Neognathae</taxon>
        <taxon>Neoaves</taxon>
        <taxon>Telluraves</taxon>
        <taxon>Australaves</taxon>
        <taxon>Passeriformes</taxon>
        <taxon>Turdidae</taxon>
        <taxon>Catharus</taxon>
    </lineage>
</organism>
<accession>A0A8C3V6A1</accession>
<dbReference type="AlphaFoldDB" id="A0A8C3V6A1"/>
<evidence type="ECO:0000256" key="1">
    <source>
        <dbReference type="SAM" id="MobiDB-lite"/>
    </source>
</evidence>
<reference evidence="2" key="2">
    <citation type="submission" date="2025-08" db="UniProtKB">
        <authorList>
            <consortium name="Ensembl"/>
        </authorList>
    </citation>
    <scope>IDENTIFICATION</scope>
</reference>
<name>A0A8C3V6A1_CATUS</name>
<evidence type="ECO:0000313" key="3">
    <source>
        <dbReference type="Proteomes" id="UP000694563"/>
    </source>
</evidence>
<feature type="region of interest" description="Disordered" evidence="1">
    <location>
        <begin position="67"/>
        <end position="121"/>
    </location>
</feature>
<reference evidence="2" key="3">
    <citation type="submission" date="2025-09" db="UniProtKB">
        <authorList>
            <consortium name="Ensembl"/>
        </authorList>
    </citation>
    <scope>IDENTIFICATION</scope>
</reference>